<proteinExistence type="predicted"/>
<keyword evidence="9" id="KW-1133">Transmembrane helix</keyword>
<feature type="modified residue" description="4-aspartylphosphate" evidence="6">
    <location>
        <position position="654"/>
    </location>
</feature>
<dbReference type="SUPFAM" id="SSF55874">
    <property type="entry name" value="ATPase domain of HSP90 chaperone/DNA topoisomerase II/histidine kinase"/>
    <property type="match status" value="1"/>
</dbReference>
<dbReference type="SMART" id="SM00387">
    <property type="entry name" value="HATPase_c"/>
    <property type="match status" value="1"/>
</dbReference>
<evidence type="ECO:0000256" key="7">
    <source>
        <dbReference type="PROSITE-ProRule" id="PRU00339"/>
    </source>
</evidence>
<keyword evidence="5 12" id="KW-0418">Kinase</keyword>
<dbReference type="Gene3D" id="3.30.565.10">
    <property type="entry name" value="Histidine kinase-like ATPase, C-terminal domain"/>
    <property type="match status" value="1"/>
</dbReference>
<dbReference type="RefSeq" id="WP_310025663.1">
    <property type="nucleotide sequence ID" value="NZ_JAVDVI010000005.1"/>
</dbReference>
<dbReference type="Pfam" id="PF00072">
    <property type="entry name" value="Response_reg"/>
    <property type="match status" value="1"/>
</dbReference>
<comment type="catalytic activity">
    <reaction evidence="1">
        <text>ATP + protein L-histidine = ADP + protein N-phospho-L-histidine.</text>
        <dbReference type="EC" id="2.7.13.3"/>
    </reaction>
</comment>
<dbReference type="InterPro" id="IPR019734">
    <property type="entry name" value="TPR_rpt"/>
</dbReference>
<evidence type="ECO:0000256" key="2">
    <source>
        <dbReference type="ARBA" id="ARBA00012438"/>
    </source>
</evidence>
<dbReference type="Pfam" id="PF00512">
    <property type="entry name" value="HisKA"/>
    <property type="match status" value="1"/>
</dbReference>
<dbReference type="Gene3D" id="3.40.50.2300">
    <property type="match status" value="1"/>
</dbReference>
<protein>
    <recommendedName>
        <fullName evidence="2">histidine kinase</fullName>
        <ecNumber evidence="2">2.7.13.3</ecNumber>
    </recommendedName>
</protein>
<feature type="domain" description="Histidine kinase" evidence="10">
    <location>
        <begin position="366"/>
        <end position="586"/>
    </location>
</feature>
<dbReference type="EC" id="2.7.13.3" evidence="2"/>
<dbReference type="InterPro" id="IPR005467">
    <property type="entry name" value="His_kinase_dom"/>
</dbReference>
<dbReference type="PROSITE" id="PS50005">
    <property type="entry name" value="TPR"/>
    <property type="match status" value="1"/>
</dbReference>
<evidence type="ECO:0000256" key="3">
    <source>
        <dbReference type="ARBA" id="ARBA00022553"/>
    </source>
</evidence>
<dbReference type="PROSITE" id="PS50109">
    <property type="entry name" value="HIS_KIN"/>
    <property type="match status" value="1"/>
</dbReference>
<dbReference type="SUPFAM" id="SSF47384">
    <property type="entry name" value="Homodimeric domain of signal transducing histidine kinase"/>
    <property type="match status" value="1"/>
</dbReference>
<dbReference type="GO" id="GO:0016301">
    <property type="term" value="F:kinase activity"/>
    <property type="evidence" value="ECO:0007669"/>
    <property type="project" value="UniProtKB-KW"/>
</dbReference>
<dbReference type="EMBL" id="JAVDVI010000005">
    <property type="protein sequence ID" value="MDR6967501.1"/>
    <property type="molecule type" value="Genomic_DNA"/>
</dbReference>
<evidence type="ECO:0000256" key="9">
    <source>
        <dbReference type="SAM" id="Phobius"/>
    </source>
</evidence>
<dbReference type="PRINTS" id="PR00344">
    <property type="entry name" value="BCTRLSENSOR"/>
</dbReference>
<feature type="repeat" description="TPR" evidence="7">
    <location>
        <begin position="68"/>
        <end position="101"/>
    </location>
</feature>
<dbReference type="SUPFAM" id="SSF52172">
    <property type="entry name" value="CheY-like"/>
    <property type="match status" value="1"/>
</dbReference>
<evidence type="ECO:0000256" key="6">
    <source>
        <dbReference type="PROSITE-ProRule" id="PRU00169"/>
    </source>
</evidence>
<accession>A0ABU1TNE6</accession>
<dbReference type="InterPro" id="IPR004358">
    <property type="entry name" value="Sig_transdc_His_kin-like_C"/>
</dbReference>
<keyword evidence="8" id="KW-0175">Coiled coil</keyword>
<evidence type="ECO:0000313" key="12">
    <source>
        <dbReference type="EMBL" id="MDR6967501.1"/>
    </source>
</evidence>
<dbReference type="InterPro" id="IPR001789">
    <property type="entry name" value="Sig_transdc_resp-reg_receiver"/>
</dbReference>
<evidence type="ECO:0000256" key="4">
    <source>
        <dbReference type="ARBA" id="ARBA00022679"/>
    </source>
</evidence>
<evidence type="ECO:0000256" key="1">
    <source>
        <dbReference type="ARBA" id="ARBA00000085"/>
    </source>
</evidence>
<sequence>MKRFITTLLFFAISFLYSQTPERERKSIEKQIIEAGVHYRKDNYEKSLELSKQALVRSFKINDPYLIAHSYNSIGVIYDDFSQSKRAIEFYDKALKYANKTENDSLKDWVYSNLGSAYYYNKIDVKKGIAYYKKSLFYAEKIKDSTEIAYTKLNLANAYFSYDDFDIGYEYLSQIRSYFENKGDAEGKFYLFNCLGVYYSSQGQNELAEDFFFKALKIGKKEQMDGLVMDVYENLSEHYKKYNQPKLAFVYEKKRKAVNDTLFSEKKLQSLEKYAIEIELDEYKSQFERIEVENATQQEKISITKTVSLLMFVILIVMLLLLYTFYKSNKLRKKLNAELTKANEELTLANKKAEENAELKNQFISTVSHELRTPLYGVVGIASIILEEHKKLVNNNHLHSLRFSARYLLALVNDILQISKMEENKIVLENSVFNLKEEINTIKNSLHFIADGNENTLTVELDPRIPKYLIGDELRLSQILMNLISNALKFTLKGEVKIIVLLDRIEGDVYFITFKVKDNGVGITKENQEKIFEKFVQLDRRSGDYQGTGLGLTIVKRLIELFESKIEVESQENKGTQFTFTIGFELAVEKVQPSKKMKQPISNLHILVVEDNKINQMVTQKVIERQKHTCKIVDNGHEAIEIVQQETFDAILMDINMPIIDGYETARNIRNLGMKIPIIALTAFDKNEVLKKATESGIDDVVIKPFSPTELFEVIFAHIQKNQE</sequence>
<evidence type="ECO:0000259" key="10">
    <source>
        <dbReference type="PROSITE" id="PS50109"/>
    </source>
</evidence>
<dbReference type="SMART" id="SM00028">
    <property type="entry name" value="TPR"/>
    <property type="match status" value="4"/>
</dbReference>
<dbReference type="SUPFAM" id="SSF81901">
    <property type="entry name" value="HCP-like"/>
    <property type="match status" value="1"/>
</dbReference>
<organism evidence="12 13">
    <name type="scientific">Flavobacterium arsenatis</name>
    <dbReference type="NCBI Taxonomy" id="1484332"/>
    <lineage>
        <taxon>Bacteria</taxon>
        <taxon>Pseudomonadati</taxon>
        <taxon>Bacteroidota</taxon>
        <taxon>Flavobacteriia</taxon>
        <taxon>Flavobacteriales</taxon>
        <taxon>Flavobacteriaceae</taxon>
        <taxon>Flavobacterium</taxon>
    </lineage>
</organism>
<dbReference type="CDD" id="cd16922">
    <property type="entry name" value="HATPase_EvgS-ArcB-TorS-like"/>
    <property type="match status" value="1"/>
</dbReference>
<keyword evidence="13" id="KW-1185">Reference proteome</keyword>
<dbReference type="PROSITE" id="PS50110">
    <property type="entry name" value="RESPONSE_REGULATORY"/>
    <property type="match status" value="1"/>
</dbReference>
<dbReference type="InterPro" id="IPR003661">
    <property type="entry name" value="HisK_dim/P_dom"/>
</dbReference>
<dbReference type="CDD" id="cd17546">
    <property type="entry name" value="REC_hyHK_CKI1_RcsC-like"/>
    <property type="match status" value="1"/>
</dbReference>
<dbReference type="InterPro" id="IPR036890">
    <property type="entry name" value="HATPase_C_sf"/>
</dbReference>
<gene>
    <name evidence="12" type="ORF">J2X31_001512</name>
</gene>
<dbReference type="PANTHER" id="PTHR43047">
    <property type="entry name" value="TWO-COMPONENT HISTIDINE PROTEIN KINASE"/>
    <property type="match status" value="1"/>
</dbReference>
<comment type="caution">
    <text evidence="12">The sequence shown here is derived from an EMBL/GenBank/DDBJ whole genome shotgun (WGS) entry which is preliminary data.</text>
</comment>
<evidence type="ECO:0000313" key="13">
    <source>
        <dbReference type="Proteomes" id="UP001255185"/>
    </source>
</evidence>
<evidence type="ECO:0000259" key="11">
    <source>
        <dbReference type="PROSITE" id="PS50110"/>
    </source>
</evidence>
<name>A0ABU1TNE6_9FLAO</name>
<dbReference type="InterPro" id="IPR011006">
    <property type="entry name" value="CheY-like_superfamily"/>
</dbReference>
<dbReference type="Gene3D" id="1.25.40.10">
    <property type="entry name" value="Tetratricopeptide repeat domain"/>
    <property type="match status" value="2"/>
</dbReference>
<dbReference type="SMART" id="SM00448">
    <property type="entry name" value="REC"/>
    <property type="match status" value="1"/>
</dbReference>
<dbReference type="Pfam" id="PF02518">
    <property type="entry name" value="HATPase_c"/>
    <property type="match status" value="1"/>
</dbReference>
<dbReference type="PANTHER" id="PTHR43047:SF64">
    <property type="entry name" value="HISTIDINE KINASE CONTAINING CHEY-HOMOLOGOUS RECEIVER DOMAIN AND PAS DOMAIN-RELATED"/>
    <property type="match status" value="1"/>
</dbReference>
<keyword evidence="9" id="KW-0812">Transmembrane</keyword>
<reference evidence="12 13" key="1">
    <citation type="submission" date="2023-07" db="EMBL/GenBank/DDBJ databases">
        <title>Sorghum-associated microbial communities from plants grown in Nebraska, USA.</title>
        <authorList>
            <person name="Schachtman D."/>
        </authorList>
    </citation>
    <scope>NUCLEOTIDE SEQUENCE [LARGE SCALE GENOMIC DNA]</scope>
    <source>
        <strain evidence="12 13">3773</strain>
    </source>
</reference>
<keyword evidence="7" id="KW-0802">TPR repeat</keyword>
<dbReference type="InterPro" id="IPR011990">
    <property type="entry name" value="TPR-like_helical_dom_sf"/>
</dbReference>
<dbReference type="InterPro" id="IPR003594">
    <property type="entry name" value="HATPase_dom"/>
</dbReference>
<dbReference type="CDD" id="cd00082">
    <property type="entry name" value="HisKA"/>
    <property type="match status" value="1"/>
</dbReference>
<keyword evidence="9" id="KW-0472">Membrane</keyword>
<dbReference type="Proteomes" id="UP001255185">
    <property type="component" value="Unassembled WGS sequence"/>
</dbReference>
<evidence type="ECO:0000256" key="8">
    <source>
        <dbReference type="SAM" id="Coils"/>
    </source>
</evidence>
<dbReference type="Gene3D" id="1.10.287.130">
    <property type="match status" value="1"/>
</dbReference>
<feature type="transmembrane region" description="Helical" evidence="9">
    <location>
        <begin position="307"/>
        <end position="326"/>
    </location>
</feature>
<feature type="coiled-coil region" evidence="8">
    <location>
        <begin position="332"/>
        <end position="362"/>
    </location>
</feature>
<dbReference type="InterPro" id="IPR036097">
    <property type="entry name" value="HisK_dim/P_sf"/>
</dbReference>
<keyword evidence="4" id="KW-0808">Transferase</keyword>
<keyword evidence="3 6" id="KW-0597">Phosphoprotein</keyword>
<feature type="domain" description="Response regulatory" evidence="11">
    <location>
        <begin position="605"/>
        <end position="719"/>
    </location>
</feature>
<dbReference type="SMART" id="SM00388">
    <property type="entry name" value="HisKA"/>
    <property type="match status" value="1"/>
</dbReference>
<evidence type="ECO:0000256" key="5">
    <source>
        <dbReference type="ARBA" id="ARBA00022777"/>
    </source>
</evidence>